<dbReference type="GO" id="GO:0016592">
    <property type="term" value="C:mediator complex"/>
    <property type="evidence" value="ECO:0007669"/>
    <property type="project" value="UniProtKB-UniRule"/>
</dbReference>
<sequence>MGEAGQEMMDFAALVGRATEESYVSLKELVEKSKSSESLSDSEKKIMILKYIVKTQQRMLRLNVLAKWCQQVPLIQYCQQLASTLSSHDTCFTQAADSMFFMHEGLQQARAPIYDVPSAIEVLLGGTYQRLPKCIEDVGAQSTLNEDQQGPALKKLEILVRSKLLEIALPKEITEIKVSDGVVLLRVDGEFKVLVTLGYRGHLSMWRILHLELLVGERSGPVKLEESRRHALGDDLERRMAASDNPFMTMYSILHELCVALVMDTVIRQVQALRQGRWRDAIRFELISDGTIGHGTSIASTHGTQDVEIDSTGLRTPGVKVMYWIDLEKSTGTTDVGASPFLKLEPGLDLQIKCLHSTFVIDPQSGKEAEFNLDPSCIDVEMLLLRAIGCNRYTRLLEIYKEVEKNGQINRTSGDVQLQFFLDASEKKKQIDNAADLQKHGGQEILLVRAYGSSFFTLGIGIRNGRFLLRSSKNILSSKALLECEEALNQGSITAAKAFVNLRRNSILHLFACIGRFLGLEVFEHGFMPAKLPKNILDDSNSLIMGFPECGSSYFLLMQLDKEFRPCPKLVEAQVDSSGKAEPFGDVSTASRVKDLDISHMHMYQDEINMSLLDCTMSSSFNDGNANEICGHGPPSKFSFECSMLSSHIPKSFSSIVDEAFELEKGSNVQSISSISGLPSASQFGLDTMNYNDTKRSISSPDWEGAPTSQNAVGSFKRSSKSGSTSSLVTTSVKNQAVPKLTASKSDQDLSALKSPHSSAFGSRGILDKDKLIVSGVSSARFFSPPRHTGRLVSTVSVNGNEFNEWVASPISLTLDSAVPENSNQESVPQNDGSSRKRSVSDMMKSLPSLHCLEVNDASNKRRKIQRVPNSQRPPTQSLVSCDHPSKTEVYNFADLIAEANKGNAPPSIYVSTLLHIVRHCSLCIKHARLISQMEALDIPFVEEVGLRSASSNLWFRLPLSRGDTWQHVCLRLGRPGSLYWDVKIIDPHYKDLWELQKGCNTTPWGSGVRIANTADVDSHIHYDSEGVVLSYYSVEADSIKTLVADIQRLSNARTFALKMRKLLGPRTDDKPDESDACLESKSPAGLKTVAEGSEKFSGQMRKAFRIEAVGLMSLWFSFGSGVLARFVVEWESGKEGCRMHVTPDQLWPHTKFLEEFINGGEVASLLDCIRLTAGPLHALAAATRPARAAPVSGVPGIPAAVSSTLKQNGNLPTQSLTSNSNTNHIQASSGPGGNPTAPTPSGPIGSHNTAAVLAAAAAAAAAAGRGGPGIVPSSLLPIDVSVVLRGPYWIRIIYRKNFAVDMRCFAGDQVWLQPATPPKVGPPVGGSLPCPQFRPFIMEHVAQELNGIDSNFPAFSSSNNPHLSSTPPQLPGAAGNRANPSTGAISRPGNAIAPLNRMGNALPGSSNLPVVSPLRRPPGSGVPAHVRGELNTAIIGLGDDGGYGGGWVPLVALKKVLRGILKYLGVLWLFAQLPDLLKEILGSILKDNEGALLNLDQEQPALRFFVGGYVFAVSVHRVQLLLQVLSVKRFHHSQQQQQNSGTAQEELTQSEIGEICDYFSRRVASEPYDASRVASFITLLTLPISVLREFLKLIAWKKGLGHGQGVDAAPTQKSRIELCLENHGGFSREGKPESPPVVSKSNIHYDRAHNSVDFALTVVLDPAHIPHVNAAGGAAWLPYCVSVRLRYSFGESPVVSFIGMEGSHGTRACWPRVEDWDKCKQRVGRAVEVNGSSGGDTNQGRLRVVADSVQRTLQACLQGLRDGI</sequence>
<dbReference type="GO" id="GO:0003712">
    <property type="term" value="F:transcription coregulator activity"/>
    <property type="evidence" value="ECO:0007669"/>
    <property type="project" value="UniProtKB-UniRule"/>
</dbReference>
<dbReference type="EMBL" id="CACSLK010027752">
    <property type="protein sequence ID" value="CAA0828622.1"/>
    <property type="molecule type" value="Genomic_DNA"/>
</dbReference>
<feature type="region of interest" description="Disordered" evidence="8">
    <location>
        <begin position="1207"/>
        <end position="1246"/>
    </location>
</feature>
<proteinExistence type="inferred from homology"/>
<keyword evidence="4 7" id="KW-0010">Activator</keyword>
<comment type="subcellular location">
    <subcellularLocation>
        <location evidence="1 7">Nucleus</location>
    </subcellularLocation>
</comment>
<dbReference type="Pfam" id="PF08638">
    <property type="entry name" value="Med14"/>
    <property type="match status" value="1"/>
</dbReference>
<gene>
    <name evidence="10" type="ORF">SHERM_24317</name>
</gene>
<keyword evidence="11" id="KW-1185">Reference proteome</keyword>
<comment type="similarity">
    <text evidence="2 7">Belongs to the Mediator complex subunit 14 family.</text>
</comment>
<keyword evidence="5 7" id="KW-0804">Transcription</keyword>
<dbReference type="InterPro" id="IPR055122">
    <property type="entry name" value="Med14_N"/>
</dbReference>
<protein>
    <recommendedName>
        <fullName evidence="7">Mediator of RNA polymerase II transcription subunit 14</fullName>
    </recommendedName>
    <alternativeName>
        <fullName evidence="7">Mediator complex subunit 14</fullName>
    </alternativeName>
</protein>
<comment type="function">
    <text evidence="7">Component of the Mediator complex, a coactivator involved in the regulated transcription of nearly all RNA polymerase II-dependent genes. Mediator functions as a bridge to convey information from gene-specific regulatory proteins to the basal RNA polymerase II transcription machinery. Mediator is recruited to promoters by direct interactions with regulatory proteins and serves as a scaffold for the assembly of a functional preinitiation complex with RNA polymerase II and the general transcription factors.</text>
</comment>
<evidence type="ECO:0000256" key="2">
    <source>
        <dbReference type="ARBA" id="ARBA00007813"/>
    </source>
</evidence>
<evidence type="ECO:0000256" key="8">
    <source>
        <dbReference type="SAM" id="MobiDB-lite"/>
    </source>
</evidence>
<evidence type="ECO:0000256" key="5">
    <source>
        <dbReference type="ARBA" id="ARBA00023163"/>
    </source>
</evidence>
<feature type="compositionally biased region" description="Polar residues" evidence="8">
    <location>
        <begin position="1207"/>
        <end position="1230"/>
    </location>
</feature>
<feature type="region of interest" description="Disordered" evidence="8">
    <location>
        <begin position="819"/>
        <end position="841"/>
    </location>
</feature>
<evidence type="ECO:0000259" key="9">
    <source>
        <dbReference type="Pfam" id="PF08638"/>
    </source>
</evidence>
<feature type="region of interest" description="Disordered" evidence="8">
    <location>
        <begin position="695"/>
        <end position="731"/>
    </location>
</feature>
<dbReference type="GO" id="GO:0070847">
    <property type="term" value="C:core mediator complex"/>
    <property type="evidence" value="ECO:0007669"/>
    <property type="project" value="TreeGrafter"/>
</dbReference>
<evidence type="ECO:0000313" key="10">
    <source>
        <dbReference type="EMBL" id="CAA0828622.1"/>
    </source>
</evidence>
<feature type="region of interest" description="Disordered" evidence="8">
    <location>
        <begin position="1357"/>
        <end position="1391"/>
    </location>
</feature>
<evidence type="ECO:0000256" key="6">
    <source>
        <dbReference type="ARBA" id="ARBA00023242"/>
    </source>
</evidence>
<dbReference type="PANTHER" id="PTHR12809:SF2">
    <property type="entry name" value="MEDIATOR OF RNA POLYMERASE II TRANSCRIPTION SUBUNIT 14"/>
    <property type="match status" value="1"/>
</dbReference>
<dbReference type="OrthoDB" id="205099at2759"/>
<organism evidence="10 11">
    <name type="scientific">Striga hermonthica</name>
    <name type="common">Purple witchweed</name>
    <name type="synonym">Buchnera hermonthica</name>
    <dbReference type="NCBI Taxonomy" id="68872"/>
    <lineage>
        <taxon>Eukaryota</taxon>
        <taxon>Viridiplantae</taxon>
        <taxon>Streptophyta</taxon>
        <taxon>Embryophyta</taxon>
        <taxon>Tracheophyta</taxon>
        <taxon>Spermatophyta</taxon>
        <taxon>Magnoliopsida</taxon>
        <taxon>eudicotyledons</taxon>
        <taxon>Gunneridae</taxon>
        <taxon>Pentapetalae</taxon>
        <taxon>asterids</taxon>
        <taxon>lamiids</taxon>
        <taxon>Lamiales</taxon>
        <taxon>Orobanchaceae</taxon>
        <taxon>Buchnereae</taxon>
        <taxon>Striga</taxon>
    </lineage>
</organism>
<comment type="subunit">
    <text evidence="7">Component of the Mediator complex.</text>
</comment>
<evidence type="ECO:0000256" key="4">
    <source>
        <dbReference type="ARBA" id="ARBA00023159"/>
    </source>
</evidence>
<evidence type="ECO:0000256" key="7">
    <source>
        <dbReference type="RuleBase" id="RU365082"/>
    </source>
</evidence>
<dbReference type="Proteomes" id="UP001153555">
    <property type="component" value="Unassembled WGS sequence"/>
</dbReference>
<name>A0A9N7RGK7_STRHE</name>
<reference evidence="10" key="1">
    <citation type="submission" date="2019-12" db="EMBL/GenBank/DDBJ databases">
        <authorList>
            <person name="Scholes J."/>
        </authorList>
    </citation>
    <scope>NUCLEOTIDE SEQUENCE</scope>
</reference>
<dbReference type="GO" id="GO:0006357">
    <property type="term" value="P:regulation of transcription by RNA polymerase II"/>
    <property type="evidence" value="ECO:0007669"/>
    <property type="project" value="InterPro"/>
</dbReference>
<dbReference type="InterPro" id="IPR013947">
    <property type="entry name" value="Mediator_Med14"/>
</dbReference>
<feature type="domain" description="Mediator complex subunit MED14 N-terminal" evidence="9">
    <location>
        <begin position="9"/>
        <end position="198"/>
    </location>
</feature>
<comment type="caution">
    <text evidence="10">The sequence shown here is derived from an EMBL/GenBank/DDBJ whole genome shotgun (WGS) entry which is preliminary data.</text>
</comment>
<evidence type="ECO:0000256" key="1">
    <source>
        <dbReference type="ARBA" id="ARBA00004123"/>
    </source>
</evidence>
<keyword evidence="6 7" id="KW-0539">Nucleus</keyword>
<dbReference type="PANTHER" id="PTHR12809">
    <property type="entry name" value="MEDIATOR COMPLEX SUBUNIT"/>
    <property type="match status" value="1"/>
</dbReference>
<feature type="compositionally biased region" description="Low complexity" evidence="8">
    <location>
        <begin position="713"/>
        <end position="731"/>
    </location>
</feature>
<accession>A0A9N7RGK7</accession>
<feature type="compositionally biased region" description="Polar residues" evidence="8">
    <location>
        <begin position="819"/>
        <end position="833"/>
    </location>
</feature>
<keyword evidence="3 7" id="KW-0805">Transcription regulation</keyword>
<evidence type="ECO:0000313" key="11">
    <source>
        <dbReference type="Proteomes" id="UP001153555"/>
    </source>
</evidence>
<evidence type="ECO:0000256" key="3">
    <source>
        <dbReference type="ARBA" id="ARBA00023015"/>
    </source>
</evidence>